<dbReference type="Proteomes" id="UP000287651">
    <property type="component" value="Unassembled WGS sequence"/>
</dbReference>
<protein>
    <submittedName>
        <fullName evidence="8">Uncharacterized protein</fullName>
    </submittedName>
</protein>
<evidence type="ECO:0000313" key="8">
    <source>
        <dbReference type="EMBL" id="RRT47997.1"/>
    </source>
</evidence>
<dbReference type="AlphaFoldDB" id="A0A426Y8E8"/>
<keyword evidence="6" id="KW-0333">Golgi apparatus</keyword>
<proteinExistence type="predicted"/>
<evidence type="ECO:0000256" key="3">
    <source>
        <dbReference type="ARBA" id="ARBA00022679"/>
    </source>
</evidence>
<dbReference type="InterPro" id="IPR029044">
    <property type="entry name" value="Nucleotide-diphossugar_trans"/>
</dbReference>
<evidence type="ECO:0000256" key="1">
    <source>
        <dbReference type="ARBA" id="ARBA00004394"/>
    </source>
</evidence>
<dbReference type="PANTHER" id="PTHR32044">
    <property type="entry name" value="GLUCOMANNAN 4-BETA-MANNOSYLTRANSFERASE 9"/>
    <property type="match status" value="1"/>
</dbReference>
<dbReference type="GO" id="GO:0016757">
    <property type="term" value="F:glycosyltransferase activity"/>
    <property type="evidence" value="ECO:0007669"/>
    <property type="project" value="UniProtKB-KW"/>
</dbReference>
<evidence type="ECO:0000256" key="5">
    <source>
        <dbReference type="ARBA" id="ARBA00022989"/>
    </source>
</evidence>
<gene>
    <name evidence="8" type="ORF">B296_00045730</name>
</gene>
<dbReference type="SUPFAM" id="SSF53448">
    <property type="entry name" value="Nucleotide-diphospho-sugar transferases"/>
    <property type="match status" value="1"/>
</dbReference>
<keyword evidence="3" id="KW-0808">Transferase</keyword>
<evidence type="ECO:0000256" key="4">
    <source>
        <dbReference type="ARBA" id="ARBA00022692"/>
    </source>
</evidence>
<dbReference type="Gene3D" id="3.90.550.10">
    <property type="entry name" value="Spore Coat Polysaccharide Biosynthesis Protein SpsA, Chain A"/>
    <property type="match status" value="1"/>
</dbReference>
<evidence type="ECO:0000256" key="7">
    <source>
        <dbReference type="ARBA" id="ARBA00023136"/>
    </source>
</evidence>
<keyword evidence="7" id="KW-0472">Membrane</keyword>
<dbReference type="PANTHER" id="PTHR32044:SF44">
    <property type="entry name" value="XYLOGLUCAN GLYCOSYLTRANSFERASE 12-RELATED"/>
    <property type="match status" value="1"/>
</dbReference>
<reference evidence="8 9" key="1">
    <citation type="journal article" date="2014" name="Agronomy (Basel)">
        <title>A Draft Genome Sequence for Ensete ventricosum, the Drought-Tolerant Tree Against Hunger.</title>
        <authorList>
            <person name="Harrison J."/>
            <person name="Moore K.A."/>
            <person name="Paszkiewicz K."/>
            <person name="Jones T."/>
            <person name="Grant M."/>
            <person name="Ambacheew D."/>
            <person name="Muzemil S."/>
            <person name="Studholme D.J."/>
        </authorList>
    </citation>
    <scope>NUCLEOTIDE SEQUENCE [LARGE SCALE GENOMIC DNA]</scope>
</reference>
<organism evidence="8 9">
    <name type="scientific">Ensete ventricosum</name>
    <name type="common">Abyssinian banana</name>
    <name type="synonym">Musa ensete</name>
    <dbReference type="NCBI Taxonomy" id="4639"/>
    <lineage>
        <taxon>Eukaryota</taxon>
        <taxon>Viridiplantae</taxon>
        <taxon>Streptophyta</taxon>
        <taxon>Embryophyta</taxon>
        <taxon>Tracheophyta</taxon>
        <taxon>Spermatophyta</taxon>
        <taxon>Magnoliopsida</taxon>
        <taxon>Liliopsida</taxon>
        <taxon>Zingiberales</taxon>
        <taxon>Musaceae</taxon>
        <taxon>Ensete</taxon>
    </lineage>
</organism>
<keyword evidence="5" id="KW-1133">Transmembrane helix</keyword>
<accession>A0A426Y8E8</accession>
<dbReference type="EMBL" id="AMZH03014229">
    <property type="protein sequence ID" value="RRT47997.1"/>
    <property type="molecule type" value="Genomic_DNA"/>
</dbReference>
<keyword evidence="4" id="KW-0812">Transmembrane</keyword>
<name>A0A426Y8E8_ENSVE</name>
<sequence length="325" mass="36015">MENPNWSIAEISSPDDDDECVVVAGEEFAAAGGGARKGARGRNAKQITWVLLLKAHRAAGSLTFLASAAVGVASAVRRRVASGRTDSDAAVFSREESPLMLSRFYSCIKAFLCLSVVLLGLEVAAYLKGWHLGVEETKHLLLPSSLGVRGLLESLYAGWVRFRVEYIAPPLQFLADACVILFLIQSADRLILCLGCFWMRFKGIKPIPKSTMGTSKDLESGGEDYPMVLVQIPMYNEKEVLDDSDDPTTQALIEEEVEKWQQNGARIVYRHRVLRDGYKAGNLKSAMNCSYVKDYEFVTIFDADFKPSPDFLKRTVHHFKVAPLV</sequence>
<dbReference type="GO" id="GO:0000139">
    <property type="term" value="C:Golgi membrane"/>
    <property type="evidence" value="ECO:0007669"/>
    <property type="project" value="UniProtKB-SubCell"/>
</dbReference>
<evidence type="ECO:0000256" key="6">
    <source>
        <dbReference type="ARBA" id="ARBA00023034"/>
    </source>
</evidence>
<comment type="caution">
    <text evidence="8">The sequence shown here is derived from an EMBL/GenBank/DDBJ whole genome shotgun (WGS) entry which is preliminary data.</text>
</comment>
<evidence type="ECO:0000256" key="2">
    <source>
        <dbReference type="ARBA" id="ARBA00022676"/>
    </source>
</evidence>
<comment type="subcellular location">
    <subcellularLocation>
        <location evidence="1">Golgi apparatus membrane</location>
    </subcellularLocation>
</comment>
<keyword evidence="2" id="KW-0328">Glycosyltransferase</keyword>
<evidence type="ECO:0000313" key="9">
    <source>
        <dbReference type="Proteomes" id="UP000287651"/>
    </source>
</evidence>